<dbReference type="NCBIfam" id="TIGR00227">
    <property type="entry name" value="ribD_Cterm"/>
    <property type="match status" value="1"/>
</dbReference>
<evidence type="ECO:0000256" key="14">
    <source>
        <dbReference type="PIRSR" id="PIRSR006769-1"/>
    </source>
</evidence>
<dbReference type="GO" id="GO:0009231">
    <property type="term" value="P:riboflavin biosynthetic process"/>
    <property type="evidence" value="ECO:0007669"/>
    <property type="project" value="UniProtKB-UniPathway"/>
</dbReference>
<name>A0A5K7X9J4_9BACT</name>
<dbReference type="InterPro" id="IPR002734">
    <property type="entry name" value="RibDG_C"/>
</dbReference>
<dbReference type="PIRSF" id="PIRSF006769">
    <property type="entry name" value="RibD"/>
    <property type="match status" value="1"/>
</dbReference>
<evidence type="ECO:0000256" key="2">
    <source>
        <dbReference type="ARBA" id="ARBA00004882"/>
    </source>
</evidence>
<feature type="binding site" evidence="15">
    <location>
        <position position="215"/>
    </location>
    <ligand>
        <name>substrate</name>
    </ligand>
</feature>
<dbReference type="InterPro" id="IPR050765">
    <property type="entry name" value="Riboflavin_Biosynth_HTPR"/>
</dbReference>
<evidence type="ECO:0000256" key="4">
    <source>
        <dbReference type="ARBA" id="ARBA00005259"/>
    </source>
</evidence>
<dbReference type="PROSITE" id="PS51747">
    <property type="entry name" value="CYT_DCMP_DEAMINASES_2"/>
    <property type="match status" value="1"/>
</dbReference>
<dbReference type="InterPro" id="IPR016192">
    <property type="entry name" value="APOBEC/CMP_deaminase_Zn-bd"/>
</dbReference>
<keyword evidence="6 13" id="KW-0686">Riboflavin biosynthesis</keyword>
<evidence type="ECO:0000256" key="7">
    <source>
        <dbReference type="ARBA" id="ARBA00022723"/>
    </source>
</evidence>
<keyword evidence="8 13" id="KW-0378">Hydrolase</keyword>
<evidence type="ECO:0000256" key="3">
    <source>
        <dbReference type="ARBA" id="ARBA00004910"/>
    </source>
</evidence>
<dbReference type="EC" id="3.5.4.26" evidence="13"/>
<evidence type="ECO:0000256" key="6">
    <source>
        <dbReference type="ARBA" id="ARBA00022619"/>
    </source>
</evidence>
<dbReference type="InterPro" id="IPR024072">
    <property type="entry name" value="DHFR-like_dom_sf"/>
</dbReference>
<feature type="binding site" evidence="15">
    <location>
        <position position="192"/>
    </location>
    <ligand>
        <name>substrate</name>
    </ligand>
</feature>
<comment type="similarity">
    <text evidence="4 13">In the N-terminal section; belongs to the cytidine and deoxycytidylate deaminase family.</text>
</comment>
<comment type="pathway">
    <text evidence="3 13">Cofactor biosynthesis; riboflavin biosynthesis; 5-amino-6-(D-ribitylamino)uracil from GTP: step 3/4.</text>
</comment>
<comment type="pathway">
    <text evidence="2 13">Cofactor biosynthesis; riboflavin biosynthesis; 5-amino-6-(D-ribitylamino)uracil from GTP: step 2/4.</text>
</comment>
<sequence>MVRIQPPMNDESRYMQRAIELAYRGEGFVEPNPMVGCVLVRNDAVVGEGWHQRFGGPHAEIEALRMAGEAARGATAYVTLEPCAHTGKTPPCTEALISAGVARVVIGHRDPNPVVDGRGIERLRAAGIDVELLDGIAEARELLAPFAKLMTVGQPWVIAKWAMTLDGKIAAHTGDSQWISSEASRAIVHQLRGRVDAVVVGRGTAEQDDPLLTPRPAGPRVPTRIVLDSQAVLSLESQLVRTAVEAPVLVAAAANAPDSRCHALREAGVEVWQAPAAAVAPSERWISLLDELGRRRMTNILVEGGGHVLGALLDTDAIDEVHAFIAPRLIGGAGPSPICGAGRAVMVDALRLASPRVETIGEDVYVSGRVLRSR</sequence>
<dbReference type="SUPFAM" id="SSF53597">
    <property type="entry name" value="Dihydrofolate reductase-like"/>
    <property type="match status" value="1"/>
</dbReference>
<dbReference type="InterPro" id="IPR002125">
    <property type="entry name" value="CMP_dCMP_dom"/>
</dbReference>
<evidence type="ECO:0000256" key="5">
    <source>
        <dbReference type="ARBA" id="ARBA00007417"/>
    </source>
</evidence>
<feature type="binding site" evidence="15">
    <location>
        <position position="204"/>
    </location>
    <ligand>
        <name>NADP(+)</name>
        <dbReference type="ChEBI" id="CHEBI:58349"/>
    </ligand>
</feature>
<feature type="active site" description="Proton donor" evidence="14">
    <location>
        <position position="60"/>
    </location>
</feature>
<evidence type="ECO:0000256" key="10">
    <source>
        <dbReference type="ARBA" id="ARBA00022857"/>
    </source>
</evidence>
<dbReference type="FunFam" id="3.40.140.10:FF:000025">
    <property type="entry name" value="Riboflavin biosynthesis protein RibD"/>
    <property type="match status" value="1"/>
</dbReference>
<reference evidence="19" key="1">
    <citation type="submission" date="2019-10" db="EMBL/GenBank/DDBJ databases">
        <title>Lacipirellula parvula gen. nov., sp. nov., representing a lineage of planctomycetes widespread in freshwater anoxic habitats, and description of the family Lacipirellulaceae.</title>
        <authorList>
            <person name="Dedysh S.N."/>
            <person name="Kulichevskaya I.S."/>
            <person name="Beletsky A.V."/>
            <person name="Rakitin A.L."/>
            <person name="Mardanov A.V."/>
            <person name="Ivanova A.A."/>
            <person name="Saltykova V.X."/>
            <person name="Rijpstra W.I.C."/>
            <person name="Sinninghe Damste J.S."/>
            <person name="Ravin N.V."/>
        </authorList>
    </citation>
    <scope>NUCLEOTIDE SEQUENCE [LARGE SCALE GENOMIC DNA]</scope>
    <source>
        <strain evidence="19">PX69</strain>
    </source>
</reference>
<comment type="function">
    <text evidence="1 13">Converts 2,5-diamino-6-(ribosylamino)-4(3h)-pyrimidinone 5'-phosphate into 5-amino-6-(ribosylamino)-2,4(1h,3h)-pyrimidinedione 5'-phosphate.</text>
</comment>
<feature type="binding site" evidence="16">
    <location>
        <position position="92"/>
    </location>
    <ligand>
        <name>Zn(2+)</name>
        <dbReference type="ChEBI" id="CHEBI:29105"/>
        <note>catalytic</note>
    </ligand>
</feature>
<dbReference type="UniPathway" id="UPA00275">
    <property type="reaction ID" value="UER00401"/>
</dbReference>
<proteinExistence type="inferred from homology"/>
<keyword evidence="7 13" id="KW-0479">Metal-binding</keyword>
<evidence type="ECO:0000256" key="13">
    <source>
        <dbReference type="PIRNR" id="PIRNR006769"/>
    </source>
</evidence>
<keyword evidence="10 13" id="KW-0521">NADP</keyword>
<keyword evidence="11 13" id="KW-0560">Oxidoreductase</keyword>
<evidence type="ECO:0000259" key="17">
    <source>
        <dbReference type="PROSITE" id="PS51747"/>
    </source>
</evidence>
<feature type="domain" description="CMP/dCMP-type deaminase" evidence="17">
    <location>
        <begin position="9"/>
        <end position="131"/>
    </location>
</feature>
<organism evidence="18 19">
    <name type="scientific">Lacipirellula parvula</name>
    <dbReference type="NCBI Taxonomy" id="2650471"/>
    <lineage>
        <taxon>Bacteria</taxon>
        <taxon>Pseudomonadati</taxon>
        <taxon>Planctomycetota</taxon>
        <taxon>Planctomycetia</taxon>
        <taxon>Pirellulales</taxon>
        <taxon>Lacipirellulaceae</taxon>
        <taxon>Lacipirellula</taxon>
    </lineage>
</organism>
<evidence type="ECO:0000256" key="11">
    <source>
        <dbReference type="ARBA" id="ARBA00023002"/>
    </source>
</evidence>
<comment type="similarity">
    <text evidence="5 13">In the C-terminal section; belongs to the HTP reductase family.</text>
</comment>
<dbReference type="Pfam" id="PF00383">
    <property type="entry name" value="dCMP_cyt_deam_1"/>
    <property type="match status" value="1"/>
</dbReference>
<accession>A0A5K7X9J4</accession>
<dbReference type="EMBL" id="AP021861">
    <property type="protein sequence ID" value="BBO31431.1"/>
    <property type="molecule type" value="Genomic_DNA"/>
</dbReference>
<evidence type="ECO:0000256" key="15">
    <source>
        <dbReference type="PIRSR" id="PIRSR006769-2"/>
    </source>
</evidence>
<feature type="binding site" evidence="15">
    <location>
        <position position="229"/>
    </location>
    <ligand>
        <name>NADP(+)</name>
        <dbReference type="ChEBI" id="CHEBI:58349"/>
    </ligand>
</feature>
<feature type="binding site" evidence="16">
    <location>
        <position position="83"/>
    </location>
    <ligand>
        <name>Zn(2+)</name>
        <dbReference type="ChEBI" id="CHEBI:29105"/>
        <note>catalytic</note>
    </ligand>
</feature>
<dbReference type="AlphaFoldDB" id="A0A5K7X9J4"/>
<evidence type="ECO:0000256" key="8">
    <source>
        <dbReference type="ARBA" id="ARBA00022801"/>
    </source>
</evidence>
<dbReference type="GO" id="GO:0050661">
    <property type="term" value="F:NADP binding"/>
    <property type="evidence" value="ECO:0007669"/>
    <property type="project" value="InterPro"/>
</dbReference>
<comment type="catalytic activity">
    <reaction evidence="13">
        <text>5-amino-6-(5-phospho-D-ribitylamino)uracil + NADP(+) = 5-amino-6-(5-phospho-D-ribosylamino)uracil + NADPH + H(+)</text>
        <dbReference type="Rhea" id="RHEA:17845"/>
        <dbReference type="ChEBI" id="CHEBI:15378"/>
        <dbReference type="ChEBI" id="CHEBI:57783"/>
        <dbReference type="ChEBI" id="CHEBI:58349"/>
        <dbReference type="ChEBI" id="CHEBI:58421"/>
        <dbReference type="ChEBI" id="CHEBI:58453"/>
        <dbReference type="EC" id="1.1.1.193"/>
    </reaction>
</comment>
<dbReference type="GO" id="GO:0008270">
    <property type="term" value="F:zinc ion binding"/>
    <property type="evidence" value="ECO:0007669"/>
    <property type="project" value="InterPro"/>
</dbReference>
<dbReference type="KEGG" id="lpav:PLANPX_1043"/>
<dbReference type="PANTHER" id="PTHR38011:SF7">
    <property type="entry name" value="2,5-DIAMINO-6-RIBOSYLAMINO-4(3H)-PYRIMIDINONE 5'-PHOSPHATE REDUCTASE"/>
    <property type="match status" value="1"/>
</dbReference>
<feature type="binding site" evidence="15">
    <location>
        <position position="303"/>
    </location>
    <ligand>
        <name>substrate</name>
    </ligand>
</feature>
<dbReference type="EC" id="1.1.1.193" evidence="13"/>
<dbReference type="InterPro" id="IPR016193">
    <property type="entry name" value="Cytidine_deaminase-like"/>
</dbReference>
<dbReference type="Pfam" id="PF01872">
    <property type="entry name" value="RibD_C"/>
    <property type="match status" value="1"/>
</dbReference>
<dbReference type="CDD" id="cd01284">
    <property type="entry name" value="Riboflavin_deaminase-reductase"/>
    <property type="match status" value="1"/>
</dbReference>
<feature type="binding site" evidence="16">
    <location>
        <position position="58"/>
    </location>
    <ligand>
        <name>Zn(2+)</name>
        <dbReference type="ChEBI" id="CHEBI:29105"/>
        <note>catalytic</note>
    </ligand>
</feature>
<comment type="catalytic activity">
    <reaction evidence="13">
        <text>2,5-diamino-6-hydroxy-4-(5-phosphoribosylamino)-pyrimidine + H2O + H(+) = 5-amino-6-(5-phospho-D-ribosylamino)uracil + NH4(+)</text>
        <dbReference type="Rhea" id="RHEA:21868"/>
        <dbReference type="ChEBI" id="CHEBI:15377"/>
        <dbReference type="ChEBI" id="CHEBI:15378"/>
        <dbReference type="ChEBI" id="CHEBI:28938"/>
        <dbReference type="ChEBI" id="CHEBI:58453"/>
        <dbReference type="ChEBI" id="CHEBI:58614"/>
        <dbReference type="EC" id="3.5.4.26"/>
    </reaction>
</comment>
<dbReference type="InterPro" id="IPR004794">
    <property type="entry name" value="Eubact_RibD"/>
</dbReference>
<dbReference type="InterPro" id="IPR011549">
    <property type="entry name" value="RibD_C"/>
</dbReference>
<evidence type="ECO:0000313" key="18">
    <source>
        <dbReference type="EMBL" id="BBO31431.1"/>
    </source>
</evidence>
<dbReference type="SUPFAM" id="SSF53927">
    <property type="entry name" value="Cytidine deaminase-like"/>
    <property type="match status" value="1"/>
</dbReference>
<protein>
    <recommendedName>
        <fullName evidence="13">Riboflavin biosynthesis protein RibD</fullName>
    </recommendedName>
    <domain>
        <recommendedName>
            <fullName evidence="13">Diaminohydroxyphosphoribosylaminopyrimidine deaminase</fullName>
            <shortName evidence="13">DRAP deaminase</shortName>
            <ecNumber evidence="13">3.5.4.26</ecNumber>
        </recommendedName>
        <alternativeName>
            <fullName evidence="13">Riboflavin-specific deaminase</fullName>
        </alternativeName>
    </domain>
    <domain>
        <recommendedName>
            <fullName evidence="13">5-amino-6-(5-phosphoribosylamino)uracil reductase</fullName>
            <ecNumber evidence="13">1.1.1.193</ecNumber>
        </recommendedName>
        <alternativeName>
            <fullName evidence="13">HTP reductase</fullName>
        </alternativeName>
    </domain>
</protein>
<evidence type="ECO:0000256" key="9">
    <source>
        <dbReference type="ARBA" id="ARBA00022833"/>
    </source>
</evidence>
<dbReference type="PANTHER" id="PTHR38011">
    <property type="entry name" value="DIHYDROFOLATE REDUCTASE FAMILY PROTEIN (AFU_ORTHOLOGUE AFUA_8G06820)"/>
    <property type="match status" value="1"/>
</dbReference>
<comment type="cofactor">
    <cofactor evidence="13 16">
        <name>Zn(2+)</name>
        <dbReference type="ChEBI" id="CHEBI:29105"/>
    </cofactor>
    <text evidence="13 16">Binds 1 zinc ion.</text>
</comment>
<dbReference type="GO" id="GO:0008703">
    <property type="term" value="F:5-amino-6-(5-phosphoribosylamino)uracil reductase activity"/>
    <property type="evidence" value="ECO:0007669"/>
    <property type="project" value="UniProtKB-EC"/>
</dbReference>
<keyword evidence="12" id="KW-0511">Multifunctional enzyme</keyword>
<feature type="binding site" evidence="15">
    <location>
        <position position="178"/>
    </location>
    <ligand>
        <name>NADP(+)</name>
        <dbReference type="ChEBI" id="CHEBI:58349"/>
    </ligand>
</feature>
<evidence type="ECO:0000256" key="12">
    <source>
        <dbReference type="ARBA" id="ARBA00023268"/>
    </source>
</evidence>
<evidence type="ECO:0000256" key="1">
    <source>
        <dbReference type="ARBA" id="ARBA00002151"/>
    </source>
</evidence>
<dbReference type="PROSITE" id="PS00903">
    <property type="entry name" value="CYT_DCMP_DEAMINASES_1"/>
    <property type="match status" value="1"/>
</dbReference>
<keyword evidence="19" id="KW-1185">Reference proteome</keyword>
<evidence type="ECO:0000256" key="16">
    <source>
        <dbReference type="PIRSR" id="PIRSR006769-3"/>
    </source>
</evidence>
<feature type="binding site" evidence="15">
    <location>
        <position position="176"/>
    </location>
    <ligand>
        <name>substrate</name>
    </ligand>
</feature>
<evidence type="ECO:0000313" key="19">
    <source>
        <dbReference type="Proteomes" id="UP000326837"/>
    </source>
</evidence>
<feature type="binding site" evidence="15">
    <location>
        <position position="212"/>
    </location>
    <ligand>
        <name>substrate</name>
    </ligand>
</feature>
<feature type="binding site" evidence="15">
    <location>
        <position position="208"/>
    </location>
    <ligand>
        <name>NADP(+)</name>
        <dbReference type="ChEBI" id="CHEBI:58349"/>
    </ligand>
</feature>
<feature type="binding site" evidence="15">
    <location>
        <begin position="305"/>
        <end position="311"/>
    </location>
    <ligand>
        <name>NADP(+)</name>
        <dbReference type="ChEBI" id="CHEBI:58349"/>
    </ligand>
</feature>
<dbReference type="GO" id="GO:0008835">
    <property type="term" value="F:diaminohydroxyphosphoribosylaminopyrimidine deaminase activity"/>
    <property type="evidence" value="ECO:0007669"/>
    <property type="project" value="UniProtKB-EC"/>
</dbReference>
<dbReference type="Gene3D" id="3.40.140.10">
    <property type="entry name" value="Cytidine Deaminase, domain 2"/>
    <property type="match status" value="1"/>
</dbReference>
<dbReference type="Gene3D" id="3.40.430.10">
    <property type="entry name" value="Dihydrofolate Reductase, subunit A"/>
    <property type="match status" value="1"/>
</dbReference>
<dbReference type="NCBIfam" id="TIGR00326">
    <property type="entry name" value="eubact_ribD"/>
    <property type="match status" value="1"/>
</dbReference>
<feature type="binding site" evidence="15">
    <location>
        <position position="162"/>
    </location>
    <ligand>
        <name>NADP(+)</name>
        <dbReference type="ChEBI" id="CHEBI:58349"/>
    </ligand>
</feature>
<gene>
    <name evidence="18" type="ORF">PLANPX_1043</name>
</gene>
<dbReference type="Proteomes" id="UP000326837">
    <property type="component" value="Chromosome"/>
</dbReference>
<keyword evidence="9 13" id="KW-0862">Zinc</keyword>